<dbReference type="PROSITE" id="PS50835">
    <property type="entry name" value="IG_LIKE"/>
    <property type="match status" value="5"/>
</dbReference>
<dbReference type="SMART" id="SM00409">
    <property type="entry name" value="IG"/>
    <property type="match status" value="5"/>
</dbReference>
<protein>
    <recommendedName>
        <fullName evidence="7">Ig-like domain-containing protein</fullName>
    </recommendedName>
</protein>
<accession>A0AAV6UMF8</accession>
<keyword evidence="3 6" id="KW-1133">Transmembrane helix</keyword>
<evidence type="ECO:0000313" key="8">
    <source>
        <dbReference type="EMBL" id="KAG8185339.1"/>
    </source>
</evidence>
<feature type="domain" description="Ig-like" evidence="7">
    <location>
        <begin position="222"/>
        <end position="314"/>
    </location>
</feature>
<keyword evidence="9" id="KW-1185">Reference proteome</keyword>
<keyword evidence="2 6" id="KW-0812">Transmembrane</keyword>
<dbReference type="InterPro" id="IPR007110">
    <property type="entry name" value="Ig-like_dom"/>
</dbReference>
<evidence type="ECO:0000256" key="2">
    <source>
        <dbReference type="ARBA" id="ARBA00022692"/>
    </source>
</evidence>
<feature type="domain" description="Ig-like" evidence="7">
    <location>
        <begin position="416"/>
        <end position="505"/>
    </location>
</feature>
<evidence type="ECO:0000256" key="1">
    <source>
        <dbReference type="ARBA" id="ARBA00004167"/>
    </source>
</evidence>
<dbReference type="Gene3D" id="2.60.40.10">
    <property type="entry name" value="Immunoglobulins"/>
    <property type="match status" value="5"/>
</dbReference>
<dbReference type="GO" id="GO:0016020">
    <property type="term" value="C:membrane"/>
    <property type="evidence" value="ECO:0007669"/>
    <property type="project" value="UniProtKB-SubCell"/>
</dbReference>
<evidence type="ECO:0000259" key="7">
    <source>
        <dbReference type="PROSITE" id="PS50835"/>
    </source>
</evidence>
<dbReference type="InterPro" id="IPR013162">
    <property type="entry name" value="CD80_C2-set"/>
</dbReference>
<dbReference type="Pfam" id="PF08205">
    <property type="entry name" value="C2-set_2"/>
    <property type="match status" value="1"/>
</dbReference>
<dbReference type="Proteomes" id="UP000827092">
    <property type="component" value="Unassembled WGS sequence"/>
</dbReference>
<evidence type="ECO:0000256" key="6">
    <source>
        <dbReference type="SAM" id="Phobius"/>
    </source>
</evidence>
<dbReference type="AlphaFoldDB" id="A0AAV6UMF8"/>
<gene>
    <name evidence="8" type="ORF">JTE90_005468</name>
</gene>
<dbReference type="Pfam" id="PF00047">
    <property type="entry name" value="ig"/>
    <property type="match status" value="1"/>
</dbReference>
<evidence type="ECO:0000256" key="5">
    <source>
        <dbReference type="ARBA" id="ARBA00023157"/>
    </source>
</evidence>
<feature type="domain" description="Ig-like" evidence="7">
    <location>
        <begin position="2"/>
        <end position="111"/>
    </location>
</feature>
<dbReference type="InterPro" id="IPR003599">
    <property type="entry name" value="Ig_sub"/>
</dbReference>
<dbReference type="SUPFAM" id="SSF48726">
    <property type="entry name" value="Immunoglobulin"/>
    <property type="match status" value="5"/>
</dbReference>
<keyword evidence="4 6" id="KW-0472">Membrane</keyword>
<dbReference type="PANTHER" id="PTHR23278:SF19">
    <property type="entry name" value="OBSCURIN"/>
    <property type="match status" value="1"/>
</dbReference>
<reference evidence="8 9" key="1">
    <citation type="journal article" date="2022" name="Nat. Ecol. Evol.">
        <title>A masculinizing supergene underlies an exaggerated male reproductive morph in a spider.</title>
        <authorList>
            <person name="Hendrickx F."/>
            <person name="De Corte Z."/>
            <person name="Sonet G."/>
            <person name="Van Belleghem S.M."/>
            <person name="Kostlbacher S."/>
            <person name="Vangestel C."/>
        </authorList>
    </citation>
    <scope>NUCLEOTIDE SEQUENCE [LARGE SCALE GENOMIC DNA]</scope>
    <source>
        <strain evidence="8">W744_W776</strain>
    </source>
</reference>
<keyword evidence="5" id="KW-1015">Disulfide bond</keyword>
<sequence>MPETDVEALLEGRAKMPCNITLKEDDVVEFVFWYKNDGVTALYTLDSRDKPLSEATHLRNETYSDRVRFYVGEPGLPYLEMGQLREEDTGSYICRIDYKWSATVLNRVNLVVVVPPKLLVVRDDSVQDIRDIAGPYKEKSDVSLFCEAQKGFPSPNVTWWKDNRLWDNTFKQGPSSGSVVNEMRLTNLSRSDLFSTFHCRAQNTKLAPPVNRTVVLDLSLYPLTIIITNRNTALSAGRAVDLTCRSYGSRPSATVTWWLNGTKLFDHSDTVQDNSTTSVLRLLPKLQHNGSPLTCRAHNPKLAGSQLEETRTLNITYIPHVTLRLIKESDDRQPKEDDFVRLVCDVDSNPPAVKVGWLFDDLPLLHNESRTDIMSGSTLVFKRLTRRNKGRYRCYAINDEGRGTSEELMLNISHAPVCKENQQITYVVALNESVVVRCEVEALPSVVTFKWEFSNTVHKHYNLQHTSEGAVSNATYRPVTPSDYGTLFCWANNSIGNQQSSCFFTVIAPACKPEKTKANASKSSKDGSEDVWHHSALTAGAGVAAFILIVAAACTFYCRRIYLEKKHRPMTQQILNEEVSIYSRVQCHTGPQPRILIAK</sequence>
<dbReference type="CDD" id="cd00096">
    <property type="entry name" value="Ig"/>
    <property type="match status" value="3"/>
</dbReference>
<name>A0AAV6UMF8_9ARAC</name>
<proteinExistence type="predicted"/>
<feature type="transmembrane region" description="Helical" evidence="6">
    <location>
        <begin position="531"/>
        <end position="558"/>
    </location>
</feature>
<dbReference type="InterPro" id="IPR013783">
    <property type="entry name" value="Ig-like_fold"/>
</dbReference>
<evidence type="ECO:0000256" key="3">
    <source>
        <dbReference type="ARBA" id="ARBA00022989"/>
    </source>
</evidence>
<feature type="domain" description="Ig-like" evidence="7">
    <location>
        <begin position="319"/>
        <end position="411"/>
    </location>
</feature>
<evidence type="ECO:0000256" key="4">
    <source>
        <dbReference type="ARBA" id="ARBA00023136"/>
    </source>
</evidence>
<comment type="subcellular location">
    <subcellularLocation>
        <location evidence="1">Membrane</location>
        <topology evidence="1">Single-pass membrane protein</topology>
    </subcellularLocation>
</comment>
<feature type="domain" description="Ig-like" evidence="7">
    <location>
        <begin position="116"/>
        <end position="215"/>
    </location>
</feature>
<comment type="caution">
    <text evidence="8">The sequence shown here is derived from an EMBL/GenBank/DDBJ whole genome shotgun (WGS) entry which is preliminary data.</text>
</comment>
<dbReference type="EMBL" id="JAFNEN010000338">
    <property type="protein sequence ID" value="KAG8185339.1"/>
    <property type="molecule type" value="Genomic_DNA"/>
</dbReference>
<dbReference type="InterPro" id="IPR013151">
    <property type="entry name" value="Immunoglobulin_dom"/>
</dbReference>
<dbReference type="SMART" id="SM00408">
    <property type="entry name" value="IGc2"/>
    <property type="match status" value="4"/>
</dbReference>
<dbReference type="InterPro" id="IPR003598">
    <property type="entry name" value="Ig_sub2"/>
</dbReference>
<evidence type="ECO:0000313" key="9">
    <source>
        <dbReference type="Proteomes" id="UP000827092"/>
    </source>
</evidence>
<dbReference type="InterPro" id="IPR036179">
    <property type="entry name" value="Ig-like_dom_sf"/>
</dbReference>
<dbReference type="InterPro" id="IPR013106">
    <property type="entry name" value="Ig_V-set"/>
</dbReference>
<dbReference type="Pfam" id="PF13927">
    <property type="entry name" value="Ig_3"/>
    <property type="match status" value="2"/>
</dbReference>
<dbReference type="Pfam" id="PF07686">
    <property type="entry name" value="V-set"/>
    <property type="match status" value="1"/>
</dbReference>
<organism evidence="8 9">
    <name type="scientific">Oedothorax gibbosus</name>
    <dbReference type="NCBI Taxonomy" id="931172"/>
    <lineage>
        <taxon>Eukaryota</taxon>
        <taxon>Metazoa</taxon>
        <taxon>Ecdysozoa</taxon>
        <taxon>Arthropoda</taxon>
        <taxon>Chelicerata</taxon>
        <taxon>Arachnida</taxon>
        <taxon>Araneae</taxon>
        <taxon>Araneomorphae</taxon>
        <taxon>Entelegynae</taxon>
        <taxon>Araneoidea</taxon>
        <taxon>Linyphiidae</taxon>
        <taxon>Erigoninae</taxon>
        <taxon>Oedothorax</taxon>
    </lineage>
</organism>
<dbReference type="PANTHER" id="PTHR23278">
    <property type="entry name" value="SIDESTEP PROTEIN"/>
    <property type="match status" value="1"/>
</dbReference>